<dbReference type="GeneID" id="4837685"/>
<dbReference type="GO" id="GO:0006893">
    <property type="term" value="P:Golgi to plasma membrane transport"/>
    <property type="evidence" value="ECO:0007669"/>
    <property type="project" value="UniProtKB-ARBA"/>
</dbReference>
<protein>
    <submittedName>
        <fullName evidence="1">Uncharacterized protein</fullName>
    </submittedName>
</protein>
<dbReference type="KEGG" id="pic:PICST_43117"/>
<gene>
    <name evidence="1" type="ORF">PICST_43117</name>
</gene>
<dbReference type="SUPFAM" id="SSF48452">
    <property type="entry name" value="TPR-like"/>
    <property type="match status" value="1"/>
</dbReference>
<dbReference type="Proteomes" id="UP000002258">
    <property type="component" value="Chromosome 3"/>
</dbReference>
<dbReference type="PANTHER" id="PTHR31975">
    <property type="entry name" value="BUD SITE SELECTION PROTEIN 7-RELATED"/>
    <property type="match status" value="1"/>
</dbReference>
<accession>A3LSN0</accession>
<organism evidence="1 2">
    <name type="scientific">Scheffersomyces stipitis (strain ATCC 58785 / CBS 6054 / NBRC 10063 / NRRL Y-11545)</name>
    <name type="common">Yeast</name>
    <name type="synonym">Pichia stipitis</name>
    <dbReference type="NCBI Taxonomy" id="322104"/>
    <lineage>
        <taxon>Eukaryota</taxon>
        <taxon>Fungi</taxon>
        <taxon>Dikarya</taxon>
        <taxon>Ascomycota</taxon>
        <taxon>Saccharomycotina</taxon>
        <taxon>Pichiomycetes</taxon>
        <taxon>Debaryomycetaceae</taxon>
        <taxon>Scheffersomyces</taxon>
    </lineage>
</organism>
<dbReference type="RefSeq" id="XP_001383958.2">
    <property type="nucleotide sequence ID" value="XM_001383921.1"/>
</dbReference>
<proteinExistence type="predicted"/>
<dbReference type="Gene3D" id="1.25.40.10">
    <property type="entry name" value="Tetratricopeptide repeat domain"/>
    <property type="match status" value="2"/>
</dbReference>
<sequence>MVTSQKKRISRAPLLREGQFGHSIGSRTKYLEVLNNELGPPDLFHWAKYVGVRSAEYTSKSMGESLKNSNGKEDDGYIGYYHFVNGLDNDEYYFSEEILTSDRFSVTKKEMVLTYCTYNVFSKSDFRVRIVVQMYGSSKKLPLHIDTTYHVIPRHGHKNTSYTSQNISDLSSSFWEEVKVSNIIRSVVQLDNPALQLTGLVSYGDFTQNSASLEVSVKLLVKFLNRGTSCGSNPGYGTATACGHNNESPKKTNHYRNNLVDSLLRLCKLDISGSVCDLAVREINSKFKPGEWDYLILRIYKIQRGSNKEHDYLELSHQHLSTFDVHTTQSALILVEQVYFLISKERYDMALVLAQKSVQILPLDFECWYSLVLTYILVGDFERALLVFNSLPVTLNPRTRESNIESVSGARETYTSMFTQRIRNNEEPISEKNFNLTFPAPSIKSESGHVPVASINKIWHDLFIFNPHLRHSINGNHFSQSPIVNGSARDISSVDQSILKICGLYSSRNMLSMQSSGTPTSSLLDFTRKSTWGRSYDLLSLFIALVGWDQIVTMKDKLFSGPKNTALSSSQLPFVVDHGSKVHSLVNCEPWLDQLFLVIYDDLKTIMTLTSAGTPHHSAIEWEMLGLLGWSVKYNLKESICSLMTSVIGVARDGGFDYFGTVQLLEIYDELILSDAVDTNIDLNHDDYDIRFYSNKLILKASSKERYQKFIKTLEEEFLTLDFILINLMKLISWNARWYQMTPNHLVVKILSNLLVKYDSVSILTSVKVLFEQNKKHKHVNSKKSSGIFSFGSLLGSSESNIEEYEFEANDTIYTYIEELIGWLEDLSSHPAL</sequence>
<keyword evidence="2" id="KW-1185">Reference proteome</keyword>
<dbReference type="InParanoid" id="A3LSN0"/>
<name>A3LSN0_PICST</name>
<dbReference type="STRING" id="322104.A3LSN0"/>
<dbReference type="OMA" id="RKSTWGR"/>
<dbReference type="InterPro" id="IPR015374">
    <property type="entry name" value="ChAPs"/>
</dbReference>
<dbReference type="eggNOG" id="ENOG502QRF3">
    <property type="taxonomic scope" value="Eukaryota"/>
</dbReference>
<reference evidence="1 2" key="1">
    <citation type="journal article" date="2007" name="Nat. Biotechnol.">
        <title>Genome sequence of the lignocellulose-bioconverting and xylose-fermenting yeast Pichia stipitis.</title>
        <authorList>
            <person name="Jeffries T.W."/>
            <person name="Grigoriev I.V."/>
            <person name="Grimwood J."/>
            <person name="Laplaza J.M."/>
            <person name="Aerts A."/>
            <person name="Salamov A."/>
            <person name="Schmutz J."/>
            <person name="Lindquist E."/>
            <person name="Dehal P."/>
            <person name="Shapiro H."/>
            <person name="Jin Y.S."/>
            <person name="Passoth V."/>
            <person name="Richardson P.M."/>
        </authorList>
    </citation>
    <scope>NUCLEOTIDE SEQUENCE [LARGE SCALE GENOMIC DNA]</scope>
    <source>
        <strain evidence="2">ATCC 58785 / CBS 6054 / NBRC 10063 / NRRL Y-11545</strain>
    </source>
</reference>
<dbReference type="AlphaFoldDB" id="A3LSN0"/>
<dbReference type="GO" id="GO:0034044">
    <property type="term" value="C:exomer complex"/>
    <property type="evidence" value="ECO:0007669"/>
    <property type="project" value="TreeGrafter"/>
</dbReference>
<evidence type="ECO:0000313" key="2">
    <source>
        <dbReference type="Proteomes" id="UP000002258"/>
    </source>
</evidence>
<evidence type="ECO:0000313" key="1">
    <source>
        <dbReference type="EMBL" id="ABN65929.2"/>
    </source>
</evidence>
<dbReference type="EMBL" id="CP000497">
    <property type="protein sequence ID" value="ABN65929.2"/>
    <property type="molecule type" value="Genomic_DNA"/>
</dbReference>
<dbReference type="HOGENOM" id="CLU_014275_0_0_1"/>
<dbReference type="OrthoDB" id="434695at2759"/>
<dbReference type="Pfam" id="PF09295">
    <property type="entry name" value="ChAPs"/>
    <property type="match status" value="1"/>
</dbReference>
<dbReference type="PANTHER" id="PTHR31975:SF1">
    <property type="entry name" value="BUD SITE SELECTION PROTEIN 7-RELATED"/>
    <property type="match status" value="1"/>
</dbReference>
<dbReference type="InterPro" id="IPR011990">
    <property type="entry name" value="TPR-like_helical_dom_sf"/>
</dbReference>